<dbReference type="Proteomes" id="UP001595526">
    <property type="component" value="Unassembled WGS sequence"/>
</dbReference>
<organism evidence="8 9">
    <name type="scientific">Parapedobacter deserti</name>
    <dbReference type="NCBI Taxonomy" id="1912957"/>
    <lineage>
        <taxon>Bacteria</taxon>
        <taxon>Pseudomonadati</taxon>
        <taxon>Bacteroidota</taxon>
        <taxon>Sphingobacteriia</taxon>
        <taxon>Sphingobacteriales</taxon>
        <taxon>Sphingobacteriaceae</taxon>
        <taxon>Parapedobacter</taxon>
    </lineage>
</organism>
<keyword evidence="9" id="KW-1185">Reference proteome</keyword>
<keyword evidence="4" id="KW-0732">Signal</keyword>
<evidence type="ECO:0000256" key="4">
    <source>
        <dbReference type="ARBA" id="ARBA00022729"/>
    </source>
</evidence>
<evidence type="ECO:0000256" key="3">
    <source>
        <dbReference type="ARBA" id="ARBA00012662"/>
    </source>
</evidence>
<dbReference type="InterPro" id="IPR017853">
    <property type="entry name" value="GH"/>
</dbReference>
<dbReference type="PANTHER" id="PTHR10030">
    <property type="entry name" value="ALPHA-L-FUCOSIDASE"/>
    <property type="match status" value="1"/>
</dbReference>
<dbReference type="SMART" id="SM00812">
    <property type="entry name" value="Alpha_L_fucos"/>
    <property type="match status" value="1"/>
</dbReference>
<proteinExistence type="inferred from homology"/>
<dbReference type="EMBL" id="JBHRTA010000029">
    <property type="protein sequence ID" value="MFC3197714.1"/>
    <property type="molecule type" value="Genomic_DNA"/>
</dbReference>
<evidence type="ECO:0000256" key="2">
    <source>
        <dbReference type="ARBA" id="ARBA00007951"/>
    </source>
</evidence>
<dbReference type="Gene3D" id="3.20.20.80">
    <property type="entry name" value="Glycosidases"/>
    <property type="match status" value="1"/>
</dbReference>
<dbReference type="InterPro" id="IPR016286">
    <property type="entry name" value="FUC_metazoa-typ"/>
</dbReference>
<keyword evidence="6" id="KW-0326">Glycosidase</keyword>
<dbReference type="InterPro" id="IPR000933">
    <property type="entry name" value="Glyco_hydro_29"/>
</dbReference>
<evidence type="ECO:0000256" key="5">
    <source>
        <dbReference type="ARBA" id="ARBA00022801"/>
    </source>
</evidence>
<dbReference type="EC" id="3.2.1.51" evidence="3"/>
<feature type="domain" description="Glycoside hydrolase family 29 N-terminal" evidence="7">
    <location>
        <begin position="24"/>
        <end position="372"/>
    </location>
</feature>
<comment type="caution">
    <text evidence="8">The sequence shown here is derived from an EMBL/GenBank/DDBJ whole genome shotgun (WGS) entry which is preliminary data.</text>
</comment>
<dbReference type="PANTHER" id="PTHR10030:SF37">
    <property type="entry name" value="ALPHA-L-FUCOSIDASE-RELATED"/>
    <property type="match status" value="1"/>
</dbReference>
<evidence type="ECO:0000313" key="8">
    <source>
        <dbReference type="EMBL" id="MFC3197714.1"/>
    </source>
</evidence>
<keyword evidence="5" id="KW-0378">Hydrolase</keyword>
<name>A0ABV7JLK7_9SPHI</name>
<gene>
    <name evidence="8" type="ORF">ACFOET_08825</name>
</gene>
<sequence length="475" mass="55070">MLSNSTIIKGLILFVFPFSIAYGQHEKISTDQYKAPEDPLVRKNLETWHGLKFGLFIHWGPYSQWGVVESWTLCPEDRDFIKRTGPYGHDWYQYKIAYEKLGQTFNPKNFDPSRWAAAAENAGMRYMVFTTKHHDGFCMYDTKETDYKITSPSGAFYKNTKIDITKEIFSAFRDKGFMIGAYFSKPDWHSQDFWWSYFPPKDRNASYDVTKYPERWQRFRDFSYRQVEELMKNYGKVDVLWFDGSWVRPAIQNQDLNMANIARMARSHQPGILFVDRKGPAELENYLTPEQEVPESFIPIPWETCMTLGESWSYKPNDQYKSARSVLHTLVDIVAKNGNLLLNIGPDQNGDWDPKAKACLEQIGSWMKVNHEALYESRPLAPYRHGKWAFTQKNNVYYAFYLPSEDEQILPERLLLPDGIVGNNDVLTLLGNSRKIDHSVNSSGGTNLNLPSSFRRATSGQPVYVFKIVSKVSKT</sequence>
<evidence type="ECO:0000313" key="9">
    <source>
        <dbReference type="Proteomes" id="UP001595526"/>
    </source>
</evidence>
<protein>
    <recommendedName>
        <fullName evidence="3">alpha-L-fucosidase</fullName>
        <ecNumber evidence="3">3.2.1.51</ecNumber>
    </recommendedName>
</protein>
<dbReference type="RefSeq" id="WP_379021667.1">
    <property type="nucleotide sequence ID" value="NZ_JBHRTA010000029.1"/>
</dbReference>
<dbReference type="Pfam" id="PF01120">
    <property type="entry name" value="Alpha_L_fucos"/>
    <property type="match status" value="1"/>
</dbReference>
<dbReference type="PRINTS" id="PR00741">
    <property type="entry name" value="GLHYDRLASE29"/>
</dbReference>
<evidence type="ECO:0000256" key="1">
    <source>
        <dbReference type="ARBA" id="ARBA00004071"/>
    </source>
</evidence>
<evidence type="ECO:0000256" key="6">
    <source>
        <dbReference type="ARBA" id="ARBA00023295"/>
    </source>
</evidence>
<accession>A0ABV7JLK7</accession>
<evidence type="ECO:0000259" key="7">
    <source>
        <dbReference type="Pfam" id="PF01120"/>
    </source>
</evidence>
<comment type="function">
    <text evidence="1">Alpha-L-fucosidase is responsible for hydrolyzing the alpha-1,6-linked fucose joined to the reducing-end N-acetylglucosamine of the carbohydrate moieties of glycoproteins.</text>
</comment>
<dbReference type="SUPFAM" id="SSF51445">
    <property type="entry name" value="(Trans)glycosidases"/>
    <property type="match status" value="1"/>
</dbReference>
<dbReference type="InterPro" id="IPR057739">
    <property type="entry name" value="Glyco_hydro_29_N"/>
</dbReference>
<comment type="similarity">
    <text evidence="2">Belongs to the glycosyl hydrolase 29 family.</text>
</comment>
<dbReference type="PIRSF" id="PIRSF001092">
    <property type="entry name" value="Alpha-L-fucosidase"/>
    <property type="match status" value="1"/>
</dbReference>
<reference evidence="9" key="1">
    <citation type="journal article" date="2019" name="Int. J. Syst. Evol. Microbiol.">
        <title>The Global Catalogue of Microorganisms (GCM) 10K type strain sequencing project: providing services to taxonomists for standard genome sequencing and annotation.</title>
        <authorList>
            <consortium name="The Broad Institute Genomics Platform"/>
            <consortium name="The Broad Institute Genome Sequencing Center for Infectious Disease"/>
            <person name="Wu L."/>
            <person name="Ma J."/>
        </authorList>
    </citation>
    <scope>NUCLEOTIDE SEQUENCE [LARGE SCALE GENOMIC DNA]</scope>
    <source>
        <strain evidence="9">KCTC 52416</strain>
    </source>
</reference>